<keyword evidence="4" id="KW-1185">Reference proteome</keyword>
<name>A0A402AV56_9CHLR</name>
<feature type="transmembrane region" description="Helical" evidence="2">
    <location>
        <begin position="98"/>
        <end position="122"/>
    </location>
</feature>
<dbReference type="RefSeq" id="WP_126556524.1">
    <property type="nucleotide sequence ID" value="NZ_BIFS01000002.1"/>
</dbReference>
<gene>
    <name evidence="3" type="ORF">KDK_68200</name>
</gene>
<dbReference type="AlphaFoldDB" id="A0A402AV56"/>
<feature type="region of interest" description="Disordered" evidence="1">
    <location>
        <begin position="1"/>
        <end position="23"/>
    </location>
</feature>
<reference evidence="4" key="1">
    <citation type="submission" date="2018-12" db="EMBL/GenBank/DDBJ databases">
        <title>Tengunoibacter tsumagoiensis gen. nov., sp. nov., Dictyobacter kobayashii sp. nov., D. alpinus sp. nov., and D. joshuensis sp. nov. and description of Dictyobacteraceae fam. nov. within the order Ktedonobacterales isolated from Tengu-no-mugimeshi.</title>
        <authorList>
            <person name="Wang C.M."/>
            <person name="Zheng Y."/>
            <person name="Sakai Y."/>
            <person name="Toyoda A."/>
            <person name="Minakuchi Y."/>
            <person name="Abe K."/>
            <person name="Yokota A."/>
            <person name="Yabe S."/>
        </authorList>
    </citation>
    <scope>NUCLEOTIDE SEQUENCE [LARGE SCALE GENOMIC DNA]</scope>
    <source>
        <strain evidence="4">Uno11</strain>
    </source>
</reference>
<keyword evidence="2" id="KW-0812">Transmembrane</keyword>
<dbReference type="OrthoDB" id="162135at2"/>
<dbReference type="Proteomes" id="UP000287188">
    <property type="component" value="Unassembled WGS sequence"/>
</dbReference>
<organism evidence="3 4">
    <name type="scientific">Dictyobacter kobayashii</name>
    <dbReference type="NCBI Taxonomy" id="2014872"/>
    <lineage>
        <taxon>Bacteria</taxon>
        <taxon>Bacillati</taxon>
        <taxon>Chloroflexota</taxon>
        <taxon>Ktedonobacteria</taxon>
        <taxon>Ktedonobacterales</taxon>
        <taxon>Dictyobacteraceae</taxon>
        <taxon>Dictyobacter</taxon>
    </lineage>
</organism>
<protein>
    <submittedName>
        <fullName evidence="3">Uncharacterized protein</fullName>
    </submittedName>
</protein>
<accession>A0A402AV56</accession>
<evidence type="ECO:0000313" key="4">
    <source>
        <dbReference type="Proteomes" id="UP000287188"/>
    </source>
</evidence>
<keyword evidence="2" id="KW-1133">Transmembrane helix</keyword>
<keyword evidence="2" id="KW-0472">Membrane</keyword>
<comment type="caution">
    <text evidence="3">The sequence shown here is derived from an EMBL/GenBank/DDBJ whole genome shotgun (WGS) entry which is preliminary data.</text>
</comment>
<sequence>MEQDTFEPHPNATLPVRQSGTMGSPAPMFAAHHTKRLRSIAAGMCFLSELIHLWLLPEQYEIFIGYGIIFLLITMVQGFIGVHLLFEPRRRLLTSGLWVNAFIVVLYGFTHTIGVPVGLAFLPLPIDVWGVMTVMISLLVVVLLWFLRHDMPRLRRAHGKKRPGKFIN</sequence>
<evidence type="ECO:0000256" key="2">
    <source>
        <dbReference type="SAM" id="Phobius"/>
    </source>
</evidence>
<proteinExistence type="predicted"/>
<evidence type="ECO:0000313" key="3">
    <source>
        <dbReference type="EMBL" id="GCE23020.1"/>
    </source>
</evidence>
<evidence type="ECO:0000256" key="1">
    <source>
        <dbReference type="SAM" id="MobiDB-lite"/>
    </source>
</evidence>
<dbReference type="EMBL" id="BIFS01000002">
    <property type="protein sequence ID" value="GCE23020.1"/>
    <property type="molecule type" value="Genomic_DNA"/>
</dbReference>
<feature type="transmembrane region" description="Helical" evidence="2">
    <location>
        <begin position="62"/>
        <end position="86"/>
    </location>
</feature>
<feature type="transmembrane region" description="Helical" evidence="2">
    <location>
        <begin position="128"/>
        <end position="147"/>
    </location>
</feature>